<dbReference type="Gene3D" id="3.40.50.300">
    <property type="entry name" value="P-loop containing nucleotide triphosphate hydrolases"/>
    <property type="match status" value="1"/>
</dbReference>
<dbReference type="Pfam" id="PF00005">
    <property type="entry name" value="ABC_tran"/>
    <property type="match status" value="1"/>
</dbReference>
<dbReference type="InterPro" id="IPR015856">
    <property type="entry name" value="ABC_transpr_CbiO/EcfA_su"/>
</dbReference>
<dbReference type="SMART" id="SM00382">
    <property type="entry name" value="AAA"/>
    <property type="match status" value="1"/>
</dbReference>
<dbReference type="InterPro" id="IPR017871">
    <property type="entry name" value="ABC_transporter-like_CS"/>
</dbReference>
<dbReference type="PATRIC" id="fig|216946.3.peg.969"/>
<evidence type="ECO:0000256" key="2">
    <source>
        <dbReference type="ARBA" id="ARBA00022741"/>
    </source>
</evidence>
<keyword evidence="6" id="KW-1185">Reference proteome</keyword>
<keyword evidence="1" id="KW-0813">Transport</keyword>
<evidence type="ECO:0000256" key="1">
    <source>
        <dbReference type="ARBA" id="ARBA00022448"/>
    </source>
</evidence>
<dbReference type="InterPro" id="IPR003593">
    <property type="entry name" value="AAA+_ATPase"/>
</dbReference>
<dbReference type="RefSeq" id="WP_075048747.1">
    <property type="nucleotide sequence ID" value="NZ_CP012328.1"/>
</dbReference>
<dbReference type="EMBL" id="CP012328">
    <property type="protein sequence ID" value="AKU80183.1"/>
    <property type="molecule type" value="Genomic_DNA"/>
</dbReference>
<keyword evidence="3 5" id="KW-0067">ATP-binding</keyword>
<feature type="domain" description="ABC transporter" evidence="4">
    <location>
        <begin position="2"/>
        <end position="231"/>
    </location>
</feature>
<dbReference type="PANTHER" id="PTHR42939:SF1">
    <property type="entry name" value="ABC TRANSPORTER ATP-BINDING PROTEIN ALBC-RELATED"/>
    <property type="match status" value="1"/>
</dbReference>
<evidence type="ECO:0000259" key="4">
    <source>
        <dbReference type="PROSITE" id="PS50893"/>
    </source>
</evidence>
<name>A0A0K1P7B7_9MOLU</name>
<gene>
    <name evidence="5" type="ORF">STURON_00937</name>
</gene>
<dbReference type="Proteomes" id="UP000067243">
    <property type="component" value="Chromosome"/>
</dbReference>
<organism evidence="5 6">
    <name type="scientific">Spiroplasma turonicum</name>
    <dbReference type="NCBI Taxonomy" id="216946"/>
    <lineage>
        <taxon>Bacteria</taxon>
        <taxon>Bacillati</taxon>
        <taxon>Mycoplasmatota</taxon>
        <taxon>Mollicutes</taxon>
        <taxon>Entomoplasmatales</taxon>
        <taxon>Spiroplasmataceae</taxon>
        <taxon>Spiroplasma</taxon>
    </lineage>
</organism>
<evidence type="ECO:0000313" key="6">
    <source>
        <dbReference type="Proteomes" id="UP000067243"/>
    </source>
</evidence>
<dbReference type="InterPro" id="IPR003439">
    <property type="entry name" value="ABC_transporter-like_ATP-bd"/>
</dbReference>
<dbReference type="PROSITE" id="PS50893">
    <property type="entry name" value="ABC_TRANSPORTER_2"/>
    <property type="match status" value="1"/>
</dbReference>
<dbReference type="GO" id="GO:0016020">
    <property type="term" value="C:membrane"/>
    <property type="evidence" value="ECO:0007669"/>
    <property type="project" value="InterPro"/>
</dbReference>
<dbReference type="GO" id="GO:0022857">
    <property type="term" value="F:transmembrane transporter activity"/>
    <property type="evidence" value="ECO:0007669"/>
    <property type="project" value="UniProtKB-ARBA"/>
</dbReference>
<keyword evidence="2" id="KW-0547">Nucleotide-binding</keyword>
<dbReference type="InterPro" id="IPR027417">
    <property type="entry name" value="P-loop_NTPase"/>
</dbReference>
<dbReference type="PROSITE" id="PS00211">
    <property type="entry name" value="ABC_TRANSPORTER_1"/>
    <property type="match status" value="1"/>
</dbReference>
<dbReference type="CDD" id="cd03225">
    <property type="entry name" value="ABC_cobalt_CbiO_domain1"/>
    <property type="match status" value="1"/>
</dbReference>
<evidence type="ECO:0000256" key="3">
    <source>
        <dbReference type="ARBA" id="ARBA00022840"/>
    </source>
</evidence>
<dbReference type="OrthoDB" id="9779029at2"/>
<accession>A0A0K1P7B7</accession>
<protein>
    <submittedName>
        <fullName evidence="5">ABC transporter ATP-binding protein</fullName>
    </submittedName>
</protein>
<dbReference type="AlphaFoldDB" id="A0A0K1P7B7"/>
<evidence type="ECO:0000313" key="5">
    <source>
        <dbReference type="EMBL" id="AKU80183.1"/>
    </source>
</evidence>
<sequence length="246" mass="28537">MIEVKNLSKKYKKNKKPALENVSFKFKEKDICLFCGPNGAGKTTTIKAIFNELNYKEGEILYNNEKILSTHLKDFSFFPDSNNIPLSLTIKEYIEYIGNIHKIKNKDLKNKTEFLKSFFGLDEHINKKIKHLSAGWKKRAIFAGALVNEPKYIFMDEPTANLDIASKQYFVNIVKELNKKGVTFFITTHQIDDFSIITNKLILINKGKILFDDYVNPEGSDLKDLYLKYIKEDEVDVNKINDLYNK</sequence>
<dbReference type="GO" id="GO:0005524">
    <property type="term" value="F:ATP binding"/>
    <property type="evidence" value="ECO:0007669"/>
    <property type="project" value="UniProtKB-KW"/>
</dbReference>
<dbReference type="PANTHER" id="PTHR42939">
    <property type="entry name" value="ABC TRANSPORTER ATP-BINDING PROTEIN ALBC-RELATED"/>
    <property type="match status" value="1"/>
</dbReference>
<dbReference type="KEGG" id="stur:STURON_00937"/>
<dbReference type="SUPFAM" id="SSF52540">
    <property type="entry name" value="P-loop containing nucleoside triphosphate hydrolases"/>
    <property type="match status" value="1"/>
</dbReference>
<proteinExistence type="predicted"/>
<dbReference type="InterPro" id="IPR051782">
    <property type="entry name" value="ABC_Transporter_VariousFunc"/>
</dbReference>
<dbReference type="STRING" id="216946.STURO_v1c09320"/>
<dbReference type="GO" id="GO:0016887">
    <property type="term" value="F:ATP hydrolysis activity"/>
    <property type="evidence" value="ECO:0007669"/>
    <property type="project" value="InterPro"/>
</dbReference>
<reference evidence="5 6" key="1">
    <citation type="journal article" date="2015" name="Genome Announc.">
        <title>Complete Genome Sequence of Spiroplasma turonicum Strain Tab4cT, a Parasite of a Horse Fly, Haematopota sp. (Diptera: Tabanidae).</title>
        <authorList>
            <person name="Davis R.E."/>
            <person name="Shao J."/>
            <person name="Zhao Y."/>
            <person name="Gasparich G.E."/>
            <person name="Gaynor B.J."/>
            <person name="Donofrio N."/>
        </authorList>
    </citation>
    <scope>NUCLEOTIDE SEQUENCE [LARGE SCALE GENOMIC DNA]</scope>
    <source>
        <strain evidence="5 6">Tab4c</strain>
    </source>
</reference>